<organism evidence="12 13">
    <name type="scientific">Paracoccus sulfuroxidans</name>
    <dbReference type="NCBI Taxonomy" id="384678"/>
    <lineage>
        <taxon>Bacteria</taxon>
        <taxon>Pseudomonadati</taxon>
        <taxon>Pseudomonadota</taxon>
        <taxon>Alphaproteobacteria</taxon>
        <taxon>Rhodobacterales</taxon>
        <taxon>Paracoccaceae</taxon>
        <taxon>Paracoccus</taxon>
    </lineage>
</organism>
<feature type="chain" id="PRO_5039910626" description="FAD:protein FMN transferase" evidence="11">
    <location>
        <begin position="23"/>
        <end position="286"/>
    </location>
</feature>
<dbReference type="SUPFAM" id="SSF143631">
    <property type="entry name" value="ApbE-like"/>
    <property type="match status" value="1"/>
</dbReference>
<name>A0A562NHH3_9RHOB</name>
<evidence type="ECO:0000256" key="1">
    <source>
        <dbReference type="ARBA" id="ARBA00001946"/>
    </source>
</evidence>
<evidence type="ECO:0000256" key="7">
    <source>
        <dbReference type="ARBA" id="ARBA00022827"/>
    </source>
</evidence>
<dbReference type="AlphaFoldDB" id="A0A562NHH3"/>
<keyword evidence="7" id="KW-0274">FAD</keyword>
<comment type="catalytic activity">
    <reaction evidence="10">
        <text>L-threonyl-[protein] + FAD = FMN-L-threonyl-[protein] + AMP + H(+)</text>
        <dbReference type="Rhea" id="RHEA:36847"/>
        <dbReference type="Rhea" id="RHEA-COMP:11060"/>
        <dbReference type="Rhea" id="RHEA-COMP:11061"/>
        <dbReference type="ChEBI" id="CHEBI:15378"/>
        <dbReference type="ChEBI" id="CHEBI:30013"/>
        <dbReference type="ChEBI" id="CHEBI:57692"/>
        <dbReference type="ChEBI" id="CHEBI:74257"/>
        <dbReference type="ChEBI" id="CHEBI:456215"/>
        <dbReference type="EC" id="2.7.1.180"/>
    </reaction>
</comment>
<keyword evidence="6" id="KW-0479">Metal-binding</keyword>
<dbReference type="InterPro" id="IPR003374">
    <property type="entry name" value="ApbE-like_sf"/>
</dbReference>
<dbReference type="Proteomes" id="UP000316225">
    <property type="component" value="Unassembled WGS sequence"/>
</dbReference>
<dbReference type="Gene3D" id="3.10.520.10">
    <property type="entry name" value="ApbE-like domains"/>
    <property type="match status" value="1"/>
</dbReference>
<gene>
    <name evidence="12" type="ORF">IQ24_02962</name>
</gene>
<evidence type="ECO:0000256" key="2">
    <source>
        <dbReference type="ARBA" id="ARBA00011955"/>
    </source>
</evidence>
<accession>A0A562NHH3</accession>
<evidence type="ECO:0000313" key="13">
    <source>
        <dbReference type="Proteomes" id="UP000316225"/>
    </source>
</evidence>
<dbReference type="PANTHER" id="PTHR30040:SF2">
    <property type="entry name" value="FAD:PROTEIN FMN TRANSFERASE"/>
    <property type="match status" value="1"/>
</dbReference>
<dbReference type="GO" id="GO:0046872">
    <property type="term" value="F:metal ion binding"/>
    <property type="evidence" value="ECO:0007669"/>
    <property type="project" value="UniProtKB-KW"/>
</dbReference>
<evidence type="ECO:0000256" key="6">
    <source>
        <dbReference type="ARBA" id="ARBA00022723"/>
    </source>
</evidence>
<keyword evidence="12" id="KW-0449">Lipoprotein</keyword>
<evidence type="ECO:0000313" key="12">
    <source>
        <dbReference type="EMBL" id="TWI31510.1"/>
    </source>
</evidence>
<keyword evidence="4" id="KW-0285">Flavoprotein</keyword>
<evidence type="ECO:0000256" key="9">
    <source>
        <dbReference type="ARBA" id="ARBA00031306"/>
    </source>
</evidence>
<dbReference type="OrthoDB" id="9778595at2"/>
<evidence type="ECO:0000256" key="3">
    <source>
        <dbReference type="ARBA" id="ARBA00016337"/>
    </source>
</evidence>
<comment type="caution">
    <text evidence="12">The sequence shown here is derived from an EMBL/GenBank/DDBJ whole genome shotgun (WGS) entry which is preliminary data.</text>
</comment>
<sequence>MKRRRFLQIVAGACAAGGGAMAAEWQGQVMGADARILVRGGAAPRAVVDQVLAEIRLVEDTLSLYRESELTRLNREGRGHASALMQQAVDLALEVHEATGGAFDPSVQSQWLRLSEGQGAGRLPATFAQIATAGEIRLQPGQQLTFNGLAQGLATDRVAALPALRDLGGVLVDMGEARALGAEFQLGLSDPESGVLGQLTLRPGRAIATSSPAALRFAGGESHIMGPQGQPPLWSTVSVEADSAALADAAATAFVLMERPAMKTAAARLGVGPVRLVDFDGNLGQL</sequence>
<evidence type="ECO:0000256" key="4">
    <source>
        <dbReference type="ARBA" id="ARBA00022630"/>
    </source>
</evidence>
<comment type="cofactor">
    <cofactor evidence="1">
        <name>Mg(2+)</name>
        <dbReference type="ChEBI" id="CHEBI:18420"/>
    </cofactor>
</comment>
<evidence type="ECO:0000256" key="8">
    <source>
        <dbReference type="ARBA" id="ARBA00022842"/>
    </source>
</evidence>
<evidence type="ECO:0000256" key="11">
    <source>
        <dbReference type="SAM" id="SignalP"/>
    </source>
</evidence>
<dbReference type="PANTHER" id="PTHR30040">
    <property type="entry name" value="THIAMINE BIOSYNTHESIS LIPOPROTEIN APBE"/>
    <property type="match status" value="1"/>
</dbReference>
<dbReference type="InterPro" id="IPR024932">
    <property type="entry name" value="ApbE"/>
</dbReference>
<dbReference type="EMBL" id="VLKU01000009">
    <property type="protein sequence ID" value="TWI31510.1"/>
    <property type="molecule type" value="Genomic_DNA"/>
</dbReference>
<keyword evidence="13" id="KW-1185">Reference proteome</keyword>
<reference evidence="12 13" key="1">
    <citation type="journal article" date="2015" name="Stand. Genomic Sci.">
        <title>Genomic Encyclopedia of Bacterial and Archaeal Type Strains, Phase III: the genomes of soil and plant-associated and newly described type strains.</title>
        <authorList>
            <person name="Whitman W.B."/>
            <person name="Woyke T."/>
            <person name="Klenk H.P."/>
            <person name="Zhou Y."/>
            <person name="Lilburn T.G."/>
            <person name="Beck B.J."/>
            <person name="De Vos P."/>
            <person name="Vandamme P."/>
            <person name="Eisen J.A."/>
            <person name="Garrity G."/>
            <person name="Hugenholtz P."/>
            <person name="Kyrpides N.C."/>
        </authorList>
    </citation>
    <scope>NUCLEOTIDE SEQUENCE [LARGE SCALE GENOMIC DNA]</scope>
    <source>
        <strain evidence="12 13">CGMCC 1.5364</strain>
    </source>
</reference>
<dbReference type="Pfam" id="PF02424">
    <property type="entry name" value="ApbE"/>
    <property type="match status" value="1"/>
</dbReference>
<evidence type="ECO:0000256" key="10">
    <source>
        <dbReference type="ARBA" id="ARBA00048540"/>
    </source>
</evidence>
<protein>
    <recommendedName>
        <fullName evidence="3">FAD:protein FMN transferase</fullName>
        <ecNumber evidence="2">2.7.1.180</ecNumber>
    </recommendedName>
    <alternativeName>
        <fullName evidence="9">Flavin transferase</fullName>
    </alternativeName>
</protein>
<evidence type="ECO:0000256" key="5">
    <source>
        <dbReference type="ARBA" id="ARBA00022679"/>
    </source>
</evidence>
<dbReference type="GO" id="GO:0016740">
    <property type="term" value="F:transferase activity"/>
    <property type="evidence" value="ECO:0007669"/>
    <property type="project" value="UniProtKB-KW"/>
</dbReference>
<keyword evidence="11" id="KW-0732">Signal</keyword>
<proteinExistence type="predicted"/>
<dbReference type="EC" id="2.7.1.180" evidence="2"/>
<dbReference type="RefSeq" id="WP_145399051.1">
    <property type="nucleotide sequence ID" value="NZ_VLKU01000009.1"/>
</dbReference>
<keyword evidence="8" id="KW-0460">Magnesium</keyword>
<feature type="signal peptide" evidence="11">
    <location>
        <begin position="1"/>
        <end position="22"/>
    </location>
</feature>
<keyword evidence="5" id="KW-0808">Transferase</keyword>